<organism evidence="5">
    <name type="scientific">mine drainage metagenome</name>
    <dbReference type="NCBI Taxonomy" id="410659"/>
    <lineage>
        <taxon>unclassified sequences</taxon>
        <taxon>metagenomes</taxon>
        <taxon>ecological metagenomes</taxon>
    </lineage>
</organism>
<evidence type="ECO:0000256" key="3">
    <source>
        <dbReference type="ARBA" id="ARBA00022842"/>
    </source>
</evidence>
<reference evidence="5" key="2">
    <citation type="journal article" date="2014" name="ISME J.">
        <title>Microbial stratification in low pH oxic and suboxic macroscopic growths along an acid mine drainage.</title>
        <authorList>
            <person name="Mendez-Garcia C."/>
            <person name="Mesa V."/>
            <person name="Sprenger R.R."/>
            <person name="Richter M."/>
            <person name="Diez M.S."/>
            <person name="Solano J."/>
            <person name="Bargiela R."/>
            <person name="Golyshina O.V."/>
            <person name="Manteca A."/>
            <person name="Ramos J.L."/>
            <person name="Gallego J.R."/>
            <person name="Llorente I."/>
            <person name="Martins Dos Santos V.A."/>
            <person name="Jensen O.N."/>
            <person name="Pelaez A.I."/>
            <person name="Sanchez J."/>
            <person name="Ferrer M."/>
        </authorList>
    </citation>
    <scope>NUCLEOTIDE SEQUENCE</scope>
</reference>
<dbReference type="GO" id="GO:0016787">
    <property type="term" value="F:hydrolase activity"/>
    <property type="evidence" value="ECO:0007669"/>
    <property type="project" value="UniProtKB-KW"/>
</dbReference>
<dbReference type="AlphaFoldDB" id="T1AAX8"/>
<evidence type="ECO:0000313" key="5">
    <source>
        <dbReference type="EMBL" id="EQD57876.1"/>
    </source>
</evidence>
<evidence type="ECO:0000256" key="2">
    <source>
        <dbReference type="ARBA" id="ARBA00022801"/>
    </source>
</evidence>
<dbReference type="Gene3D" id="3.40.50.1000">
    <property type="entry name" value="HAD superfamily/HAD-like"/>
    <property type="match status" value="1"/>
</dbReference>
<gene>
    <name evidence="5" type="ORF">B1B_08611</name>
</gene>
<dbReference type="InterPro" id="IPR051400">
    <property type="entry name" value="HAD-like_hydrolase"/>
</dbReference>
<accession>T1AAX8</accession>
<dbReference type="SUPFAM" id="SSF56784">
    <property type="entry name" value="HAD-like"/>
    <property type="match status" value="1"/>
</dbReference>
<feature type="region of interest" description="Disordered" evidence="4">
    <location>
        <begin position="1"/>
        <end position="22"/>
    </location>
</feature>
<protein>
    <submittedName>
        <fullName evidence="5">Hydrolase, haloacid dehalogenase-like family protein</fullName>
    </submittedName>
</protein>
<reference evidence="5" key="1">
    <citation type="submission" date="2013-08" db="EMBL/GenBank/DDBJ databases">
        <authorList>
            <person name="Mendez C."/>
            <person name="Richter M."/>
            <person name="Ferrer M."/>
            <person name="Sanchez J."/>
        </authorList>
    </citation>
    <scope>NUCLEOTIDE SEQUENCE</scope>
</reference>
<evidence type="ECO:0000256" key="4">
    <source>
        <dbReference type="SAM" id="MobiDB-lite"/>
    </source>
</evidence>
<evidence type="ECO:0000256" key="1">
    <source>
        <dbReference type="ARBA" id="ARBA00001946"/>
    </source>
</evidence>
<dbReference type="Pfam" id="PF13419">
    <property type="entry name" value="HAD_2"/>
    <property type="match status" value="1"/>
</dbReference>
<dbReference type="PANTHER" id="PTHR46470">
    <property type="entry name" value="N-ACYLNEURAMINATE-9-PHOSPHATASE"/>
    <property type="match status" value="1"/>
</dbReference>
<dbReference type="EMBL" id="AUZY01005630">
    <property type="protein sequence ID" value="EQD57876.1"/>
    <property type="molecule type" value="Genomic_DNA"/>
</dbReference>
<proteinExistence type="predicted"/>
<dbReference type="InterPro" id="IPR023214">
    <property type="entry name" value="HAD_sf"/>
</dbReference>
<dbReference type="GO" id="GO:0044281">
    <property type="term" value="P:small molecule metabolic process"/>
    <property type="evidence" value="ECO:0007669"/>
    <property type="project" value="UniProtKB-ARBA"/>
</dbReference>
<dbReference type="InterPro" id="IPR036412">
    <property type="entry name" value="HAD-like_sf"/>
</dbReference>
<dbReference type="InterPro" id="IPR006439">
    <property type="entry name" value="HAD-SF_hydro_IA"/>
</dbReference>
<keyword evidence="3" id="KW-0460">Magnesium</keyword>
<name>T1AAX8_9ZZZZ</name>
<keyword evidence="2 5" id="KW-0378">Hydrolase</keyword>
<feature type="non-terminal residue" evidence="5">
    <location>
        <position position="135"/>
    </location>
</feature>
<dbReference type="InterPro" id="IPR041492">
    <property type="entry name" value="HAD_2"/>
</dbReference>
<dbReference type="NCBIfam" id="TIGR01549">
    <property type="entry name" value="HAD-SF-IA-v1"/>
    <property type="match status" value="1"/>
</dbReference>
<comment type="caution">
    <text evidence="5">The sequence shown here is derived from an EMBL/GenBank/DDBJ whole genome shotgun (WGS) entry which is preliminary data.</text>
</comment>
<sequence length="135" mass="14255">MPSLEKGEAPRSTPAGEAAVPARTVPHPVEGVLLDMGDTLLEEGSWTWATLLEEGPSPLIPGVGETLPLLSGDYRLGLVTNTQEAGRAEVSRALDLFGIGRYFSVIVTSSDLGWRKPHPFIFEAALAGLGLPPVP</sequence>
<comment type="cofactor">
    <cofactor evidence="1">
        <name>Mg(2+)</name>
        <dbReference type="ChEBI" id="CHEBI:18420"/>
    </cofactor>
</comment>